<evidence type="ECO:0000256" key="13">
    <source>
        <dbReference type="ARBA" id="ARBA00048679"/>
    </source>
</evidence>
<dbReference type="Gene3D" id="1.10.510.10">
    <property type="entry name" value="Transferase(Phosphotransferase) domain 1"/>
    <property type="match status" value="1"/>
</dbReference>
<dbReference type="Gene3D" id="2.90.10.10">
    <property type="entry name" value="Bulb-type lectin domain"/>
    <property type="match status" value="1"/>
</dbReference>
<reference evidence="19 20" key="1">
    <citation type="submission" date="2012-08" db="EMBL/GenBank/DDBJ databases">
        <title>Oryza genome evolution.</title>
        <authorList>
            <person name="Wing R.A."/>
        </authorList>
    </citation>
    <scope>NUCLEOTIDE SEQUENCE</scope>
</reference>
<evidence type="ECO:0000313" key="20">
    <source>
        <dbReference type="Proteomes" id="UP000032180"/>
    </source>
</evidence>
<reference evidence="20" key="2">
    <citation type="submission" date="2013-12" db="EMBL/GenBank/DDBJ databases">
        <authorList>
            <person name="Yu Y."/>
            <person name="Lee S."/>
            <person name="de Baynast K."/>
            <person name="Wissotski M."/>
            <person name="Liu L."/>
            <person name="Talag J."/>
            <person name="Goicoechea J."/>
            <person name="Angelova A."/>
            <person name="Jetty R."/>
            <person name="Kudrna D."/>
            <person name="Golser W."/>
            <person name="Rivera L."/>
            <person name="Zhang J."/>
            <person name="Wing R."/>
        </authorList>
    </citation>
    <scope>NUCLEOTIDE SEQUENCE</scope>
</reference>
<dbReference type="CDD" id="cd01098">
    <property type="entry name" value="PAN_AP_plant"/>
    <property type="match status" value="1"/>
</dbReference>
<keyword evidence="10" id="KW-0675">Receptor</keyword>
<dbReference type="InterPro" id="IPR000719">
    <property type="entry name" value="Prot_kinase_dom"/>
</dbReference>
<dbReference type="PANTHER" id="PTHR32444:SF233">
    <property type="entry name" value="SERINE_THREONINE-PROTEIN KINASE"/>
    <property type="match status" value="1"/>
</dbReference>
<name>A0A0D9WA05_9ORYZ</name>
<evidence type="ECO:0000256" key="5">
    <source>
        <dbReference type="ARBA" id="ARBA00022729"/>
    </source>
</evidence>
<dbReference type="InterPro" id="IPR001480">
    <property type="entry name" value="Bulb-type_lectin_dom"/>
</dbReference>
<evidence type="ECO:0000259" key="16">
    <source>
        <dbReference type="PROSITE" id="PS50011"/>
    </source>
</evidence>
<dbReference type="EC" id="2.7.11.1" evidence="14"/>
<comment type="similarity">
    <text evidence="14">Belongs to the protein kinase superfamily. Ser/Thr protein kinase family.</text>
</comment>
<evidence type="ECO:0000256" key="2">
    <source>
        <dbReference type="ARBA" id="ARBA00022527"/>
    </source>
</evidence>
<dbReference type="Gramene" id="LPERR04G22180.1">
    <property type="protein sequence ID" value="LPERR04G22180.1"/>
    <property type="gene ID" value="LPERR04G22180"/>
</dbReference>
<organism evidence="19 20">
    <name type="scientific">Leersia perrieri</name>
    <dbReference type="NCBI Taxonomy" id="77586"/>
    <lineage>
        <taxon>Eukaryota</taxon>
        <taxon>Viridiplantae</taxon>
        <taxon>Streptophyta</taxon>
        <taxon>Embryophyta</taxon>
        <taxon>Tracheophyta</taxon>
        <taxon>Spermatophyta</taxon>
        <taxon>Magnoliopsida</taxon>
        <taxon>Liliopsida</taxon>
        <taxon>Poales</taxon>
        <taxon>Poaceae</taxon>
        <taxon>BOP clade</taxon>
        <taxon>Oryzoideae</taxon>
        <taxon>Oryzeae</taxon>
        <taxon>Oryzinae</taxon>
        <taxon>Leersia</taxon>
    </lineage>
</organism>
<feature type="transmembrane region" description="Helical" evidence="15">
    <location>
        <begin position="445"/>
        <end position="467"/>
    </location>
</feature>
<dbReference type="AlphaFoldDB" id="A0A0D9WA05"/>
<dbReference type="Pfam" id="PF01453">
    <property type="entry name" value="B_lectin"/>
    <property type="match status" value="1"/>
</dbReference>
<dbReference type="EnsemblPlants" id="LPERR04G22180.1">
    <property type="protein sequence ID" value="LPERR04G22180.1"/>
    <property type="gene ID" value="LPERR04G22180"/>
</dbReference>
<dbReference type="Pfam" id="PF00954">
    <property type="entry name" value="S_locus_glycop"/>
    <property type="match status" value="1"/>
</dbReference>
<proteinExistence type="inferred from homology"/>
<evidence type="ECO:0000259" key="18">
    <source>
        <dbReference type="PROSITE" id="PS50948"/>
    </source>
</evidence>
<evidence type="ECO:0000256" key="14">
    <source>
        <dbReference type="PIRNR" id="PIRNR000641"/>
    </source>
</evidence>
<dbReference type="GO" id="GO:0048544">
    <property type="term" value="P:recognition of pollen"/>
    <property type="evidence" value="ECO:0007669"/>
    <property type="project" value="InterPro"/>
</dbReference>
<dbReference type="Pfam" id="PF00069">
    <property type="entry name" value="Pkinase"/>
    <property type="match status" value="1"/>
</dbReference>
<dbReference type="SMART" id="SM00220">
    <property type="entry name" value="S_TKc"/>
    <property type="match status" value="1"/>
</dbReference>
<evidence type="ECO:0000256" key="9">
    <source>
        <dbReference type="ARBA" id="ARBA00023157"/>
    </source>
</evidence>
<dbReference type="PROSITE" id="PS50927">
    <property type="entry name" value="BULB_LECTIN"/>
    <property type="match status" value="1"/>
</dbReference>
<evidence type="ECO:0000256" key="15">
    <source>
        <dbReference type="SAM" id="Phobius"/>
    </source>
</evidence>
<dbReference type="InterPro" id="IPR008271">
    <property type="entry name" value="Ser/Thr_kinase_AS"/>
</dbReference>
<dbReference type="SUPFAM" id="SSF56112">
    <property type="entry name" value="Protein kinase-like (PK-like)"/>
    <property type="match status" value="1"/>
</dbReference>
<comment type="catalytic activity">
    <reaction evidence="12 14">
        <text>L-threonyl-[protein] + ATP = O-phospho-L-threonyl-[protein] + ADP + H(+)</text>
        <dbReference type="Rhea" id="RHEA:46608"/>
        <dbReference type="Rhea" id="RHEA-COMP:11060"/>
        <dbReference type="Rhea" id="RHEA-COMP:11605"/>
        <dbReference type="ChEBI" id="CHEBI:15378"/>
        <dbReference type="ChEBI" id="CHEBI:30013"/>
        <dbReference type="ChEBI" id="CHEBI:30616"/>
        <dbReference type="ChEBI" id="CHEBI:61977"/>
        <dbReference type="ChEBI" id="CHEBI:456216"/>
        <dbReference type="EC" id="2.7.11.1"/>
    </reaction>
</comment>
<dbReference type="SMART" id="SM00108">
    <property type="entry name" value="B_lectin"/>
    <property type="match status" value="1"/>
</dbReference>
<dbReference type="CDD" id="cd00028">
    <property type="entry name" value="B_lectin"/>
    <property type="match status" value="1"/>
</dbReference>
<dbReference type="PANTHER" id="PTHR32444">
    <property type="entry name" value="BULB-TYPE LECTIN DOMAIN-CONTAINING PROTEIN"/>
    <property type="match status" value="1"/>
</dbReference>
<dbReference type="GO" id="GO:0051707">
    <property type="term" value="P:response to other organism"/>
    <property type="evidence" value="ECO:0007669"/>
    <property type="project" value="UniProtKB-ARBA"/>
</dbReference>
<keyword evidence="8 14" id="KW-0067">ATP-binding</keyword>
<keyword evidence="9" id="KW-1015">Disulfide bond</keyword>
<evidence type="ECO:0000256" key="8">
    <source>
        <dbReference type="ARBA" id="ARBA00022840"/>
    </source>
</evidence>
<evidence type="ECO:0000256" key="1">
    <source>
        <dbReference type="ARBA" id="ARBA00004479"/>
    </source>
</evidence>
<dbReference type="FunFam" id="1.10.510.10:FF:000724">
    <property type="entry name" value="Serine/threonine-protein kinase"/>
    <property type="match status" value="1"/>
</dbReference>
<keyword evidence="2 14" id="KW-0723">Serine/threonine-protein kinase</keyword>
<keyword evidence="20" id="KW-1185">Reference proteome</keyword>
<keyword evidence="11" id="KW-0325">Glycoprotein</keyword>
<dbReference type="InterPro" id="IPR024171">
    <property type="entry name" value="SRK-like_kinase"/>
</dbReference>
<evidence type="ECO:0000256" key="7">
    <source>
        <dbReference type="ARBA" id="ARBA00022777"/>
    </source>
</evidence>
<keyword evidence="7 14" id="KW-0418">Kinase</keyword>
<dbReference type="PROSITE" id="PS50948">
    <property type="entry name" value="PAN"/>
    <property type="match status" value="1"/>
</dbReference>
<keyword evidence="15" id="KW-1133">Transmembrane helix</keyword>
<comment type="catalytic activity">
    <reaction evidence="13 14">
        <text>L-seryl-[protein] + ATP = O-phospho-L-seryl-[protein] + ADP + H(+)</text>
        <dbReference type="Rhea" id="RHEA:17989"/>
        <dbReference type="Rhea" id="RHEA-COMP:9863"/>
        <dbReference type="Rhea" id="RHEA-COMP:11604"/>
        <dbReference type="ChEBI" id="CHEBI:15378"/>
        <dbReference type="ChEBI" id="CHEBI:29999"/>
        <dbReference type="ChEBI" id="CHEBI:30616"/>
        <dbReference type="ChEBI" id="CHEBI:83421"/>
        <dbReference type="ChEBI" id="CHEBI:456216"/>
        <dbReference type="EC" id="2.7.11.1"/>
    </reaction>
</comment>
<keyword evidence="15" id="KW-0812">Transmembrane</keyword>
<keyword evidence="3" id="KW-0245">EGF-like domain</keyword>
<evidence type="ECO:0000256" key="12">
    <source>
        <dbReference type="ARBA" id="ARBA00047899"/>
    </source>
</evidence>
<sequence length="802" mass="88834">MWLTRPPPDLLPFLLGFFVLSGQIFAAVSLDKLEKGQNLTDGQTLVSSGLGSYTLGFFSPGKSTKRYLGIWFTVSNDTVYWVANRDRPIDGNSGVLLLNDGGSLVLLDGARRPVWSANFLASSAAVVQLLDTGNLVVRNGSSIAYLWQSFDQPTDTLLPDMRMGKILWNGDELYIQAWRSDDDPSPGDYRRVLTTEGLPELVLWRGGAKIYRTGPWNGKLFNGVPEAANYSNMYPLHVTISETERTYGYKAMPYAPLTRVVVNHTGFVERLVWDKSSRAWHQFFIGPGEPCDSYARCGPFGLCDPAAAAKSYCGCLTGFSVASPLEAALKNFTGGCRRNVALDCVAGAMTTDKFAVIRGVKLPDTLNASVDKVITMDECEQRCSANCSCVAYAAADINSTGCVIWTDDIVDVRYDPPGQDLYVRLAKAEFAETKPESKRSLTVPIFTPVAAVVIAFILIGFCAWAVWWRKKIRIVHIPEDPEMGVRSVNLATIKSITAKFSENRFIGEGGFSKVYKKSGNHQGESSDGRMFAVKRLKPSALTIEGKKYFAREVAVMAGLRHNNLLRLLAYCNEGDERILIYTYMENGSLNSHIFGNSTHRANLDWRRRLDMILGIAKGVVYLHEGTDRSVIHRDLKPSNILLDDEWKPKIGDFGTAKLFFTDQSGGSGTSGPTMVGSEGYVSPEYLSQGEMTLKCDVYSYGVVLLETLSGIRNGRKRELLPRVWESWNQNKLIDLLHQAMPTPASDEIEVLPDLELERCIQIGLLCVQDMADDRPSMSEVVTMMTSKTAHIEQPKKPTFDCS</sequence>
<feature type="domain" description="Apple" evidence="18">
    <location>
        <begin position="344"/>
        <end position="426"/>
    </location>
</feature>
<evidence type="ECO:0000256" key="10">
    <source>
        <dbReference type="ARBA" id="ARBA00023170"/>
    </source>
</evidence>
<dbReference type="GO" id="GO:0106310">
    <property type="term" value="F:protein serine kinase activity"/>
    <property type="evidence" value="ECO:0007669"/>
    <property type="project" value="RHEA"/>
</dbReference>
<dbReference type="SUPFAM" id="SSF51110">
    <property type="entry name" value="alpha-D-mannose-specific plant lectins"/>
    <property type="match status" value="1"/>
</dbReference>
<keyword evidence="6 14" id="KW-0547">Nucleotide-binding</keyword>
<protein>
    <recommendedName>
        <fullName evidence="14">Receptor-like serine/threonine-protein kinase</fullName>
        <ecNumber evidence="14">2.7.11.1</ecNumber>
    </recommendedName>
</protein>
<feature type="domain" description="Bulb-type lectin" evidence="17">
    <location>
        <begin position="30"/>
        <end position="150"/>
    </location>
</feature>
<dbReference type="InterPro" id="IPR036426">
    <property type="entry name" value="Bulb-type_lectin_dom_sf"/>
</dbReference>
<evidence type="ECO:0000313" key="19">
    <source>
        <dbReference type="EnsemblPlants" id="LPERR04G22180.1"/>
    </source>
</evidence>
<reference evidence="19" key="3">
    <citation type="submission" date="2015-04" db="UniProtKB">
        <authorList>
            <consortium name="EnsemblPlants"/>
        </authorList>
    </citation>
    <scope>IDENTIFICATION</scope>
</reference>
<keyword evidence="5" id="KW-0732">Signal</keyword>
<evidence type="ECO:0000256" key="6">
    <source>
        <dbReference type="ARBA" id="ARBA00022741"/>
    </source>
</evidence>
<dbReference type="PROSITE" id="PS50011">
    <property type="entry name" value="PROTEIN_KINASE_DOM"/>
    <property type="match status" value="1"/>
</dbReference>
<dbReference type="SMART" id="SM00473">
    <property type="entry name" value="PAN_AP"/>
    <property type="match status" value="1"/>
</dbReference>
<dbReference type="FunFam" id="2.90.10.10:FF:000005">
    <property type="entry name" value="G-type lectin S-receptor-like serine/threonine-protein kinase"/>
    <property type="match status" value="1"/>
</dbReference>
<dbReference type="GO" id="GO:0016020">
    <property type="term" value="C:membrane"/>
    <property type="evidence" value="ECO:0007669"/>
    <property type="project" value="UniProtKB-SubCell"/>
</dbReference>
<dbReference type="InterPro" id="IPR003609">
    <property type="entry name" value="Pan_app"/>
</dbReference>
<dbReference type="PROSITE" id="PS00108">
    <property type="entry name" value="PROTEIN_KINASE_ST"/>
    <property type="match status" value="1"/>
</dbReference>
<keyword evidence="15" id="KW-0472">Membrane</keyword>
<evidence type="ECO:0000256" key="11">
    <source>
        <dbReference type="ARBA" id="ARBA00023180"/>
    </source>
</evidence>
<dbReference type="GO" id="GO:0004674">
    <property type="term" value="F:protein serine/threonine kinase activity"/>
    <property type="evidence" value="ECO:0007669"/>
    <property type="project" value="UniProtKB-KW"/>
</dbReference>
<dbReference type="GO" id="GO:0005524">
    <property type="term" value="F:ATP binding"/>
    <property type="evidence" value="ECO:0007669"/>
    <property type="project" value="UniProtKB-KW"/>
</dbReference>
<evidence type="ECO:0000256" key="3">
    <source>
        <dbReference type="ARBA" id="ARBA00022536"/>
    </source>
</evidence>
<feature type="domain" description="Protein kinase" evidence="16">
    <location>
        <begin position="500"/>
        <end position="799"/>
    </location>
</feature>
<dbReference type="InterPro" id="IPR000858">
    <property type="entry name" value="S_locus_glycoprot_dom"/>
</dbReference>
<dbReference type="Proteomes" id="UP000032180">
    <property type="component" value="Chromosome 4"/>
</dbReference>
<dbReference type="STRING" id="77586.A0A0D9WA05"/>
<accession>A0A0D9WA05</accession>
<evidence type="ECO:0000259" key="17">
    <source>
        <dbReference type="PROSITE" id="PS50927"/>
    </source>
</evidence>
<evidence type="ECO:0000256" key="4">
    <source>
        <dbReference type="ARBA" id="ARBA00022679"/>
    </source>
</evidence>
<dbReference type="InterPro" id="IPR011009">
    <property type="entry name" value="Kinase-like_dom_sf"/>
</dbReference>
<dbReference type="PIRSF" id="PIRSF000641">
    <property type="entry name" value="SRK"/>
    <property type="match status" value="1"/>
</dbReference>
<keyword evidence="4 14" id="KW-0808">Transferase</keyword>
<dbReference type="Pfam" id="PF08276">
    <property type="entry name" value="PAN_2"/>
    <property type="match status" value="1"/>
</dbReference>
<dbReference type="eggNOG" id="ENOG502QQPF">
    <property type="taxonomic scope" value="Eukaryota"/>
</dbReference>
<dbReference type="Gene3D" id="3.30.200.20">
    <property type="entry name" value="Phosphorylase Kinase, domain 1"/>
    <property type="match status" value="1"/>
</dbReference>
<comment type="subcellular location">
    <subcellularLocation>
        <location evidence="1">Membrane</location>
        <topology evidence="1">Single-pass type I membrane protein</topology>
    </subcellularLocation>
</comment>